<dbReference type="Proteomes" id="UP000680304">
    <property type="component" value="Unassembled WGS sequence"/>
</dbReference>
<keyword evidence="2" id="KW-1185">Reference proteome</keyword>
<comment type="caution">
    <text evidence="1">The sequence shown here is derived from an EMBL/GenBank/DDBJ whole genome shotgun (WGS) entry which is preliminary data.</text>
</comment>
<dbReference type="RefSeq" id="WP_280515393.1">
    <property type="nucleotide sequence ID" value="NZ_BOVJ01000207.1"/>
</dbReference>
<proteinExistence type="predicted"/>
<protein>
    <submittedName>
        <fullName evidence="1">Uncharacterized protein</fullName>
    </submittedName>
</protein>
<dbReference type="EMBL" id="BOVJ01000207">
    <property type="protein sequence ID" value="GIQ66761.1"/>
    <property type="molecule type" value="Genomic_DNA"/>
</dbReference>
<gene>
    <name evidence="1" type="ORF">PACILC2_53290</name>
</gene>
<reference evidence="1 2" key="1">
    <citation type="submission" date="2021-04" db="EMBL/GenBank/DDBJ databases">
        <title>Draft genome sequence of Paenibacillus cisolokensis, LC2-13A.</title>
        <authorList>
            <person name="Uke A."/>
            <person name="Chhe C."/>
            <person name="Baramee S."/>
            <person name="Kosugi A."/>
        </authorList>
    </citation>
    <scope>NUCLEOTIDE SEQUENCE [LARGE SCALE GENOMIC DNA]</scope>
    <source>
        <strain evidence="1 2">LC2-13A</strain>
    </source>
</reference>
<evidence type="ECO:0000313" key="1">
    <source>
        <dbReference type="EMBL" id="GIQ66761.1"/>
    </source>
</evidence>
<sequence length="43" mass="5095">MKWQSHKMTVSIDEHSSHLEQFKDFLSSWTMKEVPLKSCLGKE</sequence>
<name>A0ABQ4NEV8_9BACL</name>
<organism evidence="1 2">
    <name type="scientific">Paenibacillus cisolokensis</name>
    <dbReference type="NCBI Taxonomy" id="1658519"/>
    <lineage>
        <taxon>Bacteria</taxon>
        <taxon>Bacillati</taxon>
        <taxon>Bacillota</taxon>
        <taxon>Bacilli</taxon>
        <taxon>Bacillales</taxon>
        <taxon>Paenibacillaceae</taxon>
        <taxon>Paenibacillus</taxon>
    </lineage>
</organism>
<evidence type="ECO:0000313" key="2">
    <source>
        <dbReference type="Proteomes" id="UP000680304"/>
    </source>
</evidence>
<accession>A0ABQ4NEV8</accession>